<organism evidence="10 11">
    <name type="scientific">Syphacia muris</name>
    <dbReference type="NCBI Taxonomy" id="451379"/>
    <lineage>
        <taxon>Eukaryota</taxon>
        <taxon>Metazoa</taxon>
        <taxon>Ecdysozoa</taxon>
        <taxon>Nematoda</taxon>
        <taxon>Chromadorea</taxon>
        <taxon>Rhabditida</taxon>
        <taxon>Spirurina</taxon>
        <taxon>Oxyuridomorpha</taxon>
        <taxon>Oxyuroidea</taxon>
        <taxon>Oxyuridae</taxon>
        <taxon>Syphacia</taxon>
    </lineage>
</organism>
<comment type="similarity">
    <text evidence="6">Belongs to the even-skipped homeobox family.</text>
</comment>
<dbReference type="Pfam" id="PF00046">
    <property type="entry name" value="Homeodomain"/>
    <property type="match status" value="1"/>
</dbReference>
<protein>
    <submittedName>
        <fullName evidence="11">Homeobox domain-containing protein</fullName>
    </submittedName>
</protein>
<accession>A0A0N5AFP8</accession>
<dbReference type="GO" id="GO:0000978">
    <property type="term" value="F:RNA polymerase II cis-regulatory region sequence-specific DNA binding"/>
    <property type="evidence" value="ECO:0007669"/>
    <property type="project" value="TreeGrafter"/>
</dbReference>
<dbReference type="SMART" id="SM00389">
    <property type="entry name" value="HOX"/>
    <property type="match status" value="1"/>
</dbReference>
<evidence type="ECO:0000256" key="2">
    <source>
        <dbReference type="ARBA" id="ARBA00022473"/>
    </source>
</evidence>
<dbReference type="PANTHER" id="PTHR46294">
    <property type="entry name" value="SEGMENTATION PROTEIN EVEN-SKIPPED"/>
    <property type="match status" value="1"/>
</dbReference>
<feature type="DNA-binding region" description="Homeobox" evidence="7">
    <location>
        <begin position="52"/>
        <end position="111"/>
    </location>
</feature>
<feature type="domain" description="Homeobox" evidence="9">
    <location>
        <begin position="50"/>
        <end position="110"/>
    </location>
</feature>
<evidence type="ECO:0000259" key="9">
    <source>
        <dbReference type="PROSITE" id="PS50071"/>
    </source>
</evidence>
<dbReference type="InterPro" id="IPR052002">
    <property type="entry name" value="Even-skipped_HD"/>
</dbReference>
<evidence type="ECO:0000256" key="1">
    <source>
        <dbReference type="ARBA" id="ARBA00004123"/>
    </source>
</evidence>
<dbReference type="PRINTS" id="PR00024">
    <property type="entry name" value="HOMEOBOX"/>
</dbReference>
<keyword evidence="5 7" id="KW-0539">Nucleus</keyword>
<dbReference type="InterPro" id="IPR009057">
    <property type="entry name" value="Homeodomain-like_sf"/>
</dbReference>
<dbReference type="SUPFAM" id="SSF46689">
    <property type="entry name" value="Homeodomain-like"/>
    <property type="match status" value="1"/>
</dbReference>
<name>A0A0N5AFP8_9BILA</name>
<keyword evidence="4 7" id="KW-0371">Homeobox</keyword>
<dbReference type="InterPro" id="IPR001356">
    <property type="entry name" value="HD"/>
</dbReference>
<keyword evidence="3 7" id="KW-0238">DNA-binding</keyword>
<dbReference type="InterPro" id="IPR020479">
    <property type="entry name" value="HD_metazoa"/>
</dbReference>
<keyword evidence="2" id="KW-0217">Developmental protein</keyword>
<dbReference type="CDD" id="cd00086">
    <property type="entry name" value="homeodomain"/>
    <property type="match status" value="1"/>
</dbReference>
<dbReference type="PANTHER" id="PTHR46294:SF4">
    <property type="entry name" value="SEGMENTATION PROTEIN EVEN-SKIPPED"/>
    <property type="match status" value="1"/>
</dbReference>
<dbReference type="GO" id="GO:0000981">
    <property type="term" value="F:DNA-binding transcription factor activity, RNA polymerase II-specific"/>
    <property type="evidence" value="ECO:0007669"/>
    <property type="project" value="InterPro"/>
</dbReference>
<dbReference type="WBParaSite" id="SMUV_0000311001-mRNA-1">
    <property type="protein sequence ID" value="SMUV_0000311001-mRNA-1"/>
    <property type="gene ID" value="SMUV_0000311001"/>
</dbReference>
<comment type="subcellular location">
    <subcellularLocation>
        <location evidence="1 7 8">Nucleus</location>
    </subcellularLocation>
</comment>
<evidence type="ECO:0000256" key="4">
    <source>
        <dbReference type="ARBA" id="ARBA00023155"/>
    </source>
</evidence>
<evidence type="ECO:0000256" key="6">
    <source>
        <dbReference type="ARBA" id="ARBA00038449"/>
    </source>
</evidence>
<evidence type="ECO:0000256" key="8">
    <source>
        <dbReference type="RuleBase" id="RU000682"/>
    </source>
</evidence>
<sequence length="191" mass="21642">MFSMIYNLYNKNITTITTTTATAAAAAAVAAVALALTTPYKYITNVFDDSSIRRYRTAFSREQINRLEKEFARENYVSRPKRCELAAQLNLPEGTIKVWFQNRRMKDKRQKMATLHWPFVDHQMTAYMLNPFYYEAWRSTVAPKLYAPGNTLFSNSSANICNNTPNSSNTICEANVIPKQESPADSVSPAS</sequence>
<reference evidence="11" key="1">
    <citation type="submission" date="2017-02" db="UniProtKB">
        <authorList>
            <consortium name="WormBaseParasite"/>
        </authorList>
    </citation>
    <scope>IDENTIFICATION</scope>
</reference>
<dbReference type="Proteomes" id="UP000046393">
    <property type="component" value="Unplaced"/>
</dbReference>
<evidence type="ECO:0000256" key="3">
    <source>
        <dbReference type="ARBA" id="ARBA00023125"/>
    </source>
</evidence>
<dbReference type="STRING" id="451379.A0A0N5AFP8"/>
<dbReference type="InterPro" id="IPR017970">
    <property type="entry name" value="Homeobox_CS"/>
</dbReference>
<dbReference type="AlphaFoldDB" id="A0A0N5AFP8"/>
<evidence type="ECO:0000256" key="7">
    <source>
        <dbReference type="PROSITE-ProRule" id="PRU00108"/>
    </source>
</evidence>
<evidence type="ECO:0000313" key="11">
    <source>
        <dbReference type="WBParaSite" id="SMUV_0000311001-mRNA-1"/>
    </source>
</evidence>
<evidence type="ECO:0000313" key="10">
    <source>
        <dbReference type="Proteomes" id="UP000046393"/>
    </source>
</evidence>
<dbReference type="PROSITE" id="PS00027">
    <property type="entry name" value="HOMEOBOX_1"/>
    <property type="match status" value="1"/>
</dbReference>
<evidence type="ECO:0000256" key="5">
    <source>
        <dbReference type="ARBA" id="ARBA00023242"/>
    </source>
</evidence>
<dbReference type="GO" id="GO:0005634">
    <property type="term" value="C:nucleus"/>
    <property type="evidence" value="ECO:0007669"/>
    <property type="project" value="UniProtKB-SubCell"/>
</dbReference>
<keyword evidence="10" id="KW-1185">Reference proteome</keyword>
<dbReference type="PROSITE" id="PS50071">
    <property type="entry name" value="HOMEOBOX_2"/>
    <property type="match status" value="1"/>
</dbReference>
<proteinExistence type="inferred from homology"/>
<dbReference type="Gene3D" id="1.10.10.60">
    <property type="entry name" value="Homeodomain-like"/>
    <property type="match status" value="1"/>
</dbReference>